<evidence type="ECO:0000313" key="2">
    <source>
        <dbReference type="EMBL" id="KAK6338857.1"/>
    </source>
</evidence>
<name>A0AAV9UFK3_9PEZI</name>
<proteinExistence type="predicted"/>
<evidence type="ECO:0000256" key="1">
    <source>
        <dbReference type="SAM" id="MobiDB-lite"/>
    </source>
</evidence>
<accession>A0AAV9UFK3</accession>
<reference evidence="2 3" key="1">
    <citation type="submission" date="2019-10" db="EMBL/GenBank/DDBJ databases">
        <authorList>
            <person name="Palmer J.M."/>
        </authorList>
    </citation>
    <scope>NUCLEOTIDE SEQUENCE [LARGE SCALE GENOMIC DNA]</scope>
    <source>
        <strain evidence="2 3">TWF696</strain>
    </source>
</reference>
<organism evidence="2 3">
    <name type="scientific">Orbilia brochopaga</name>
    <dbReference type="NCBI Taxonomy" id="3140254"/>
    <lineage>
        <taxon>Eukaryota</taxon>
        <taxon>Fungi</taxon>
        <taxon>Dikarya</taxon>
        <taxon>Ascomycota</taxon>
        <taxon>Pezizomycotina</taxon>
        <taxon>Orbiliomycetes</taxon>
        <taxon>Orbiliales</taxon>
        <taxon>Orbiliaceae</taxon>
        <taxon>Orbilia</taxon>
    </lineage>
</organism>
<sequence length="415" mass="46979">MDDTDRMIHHQTPRRRRHVAISNQRMGIMKRARERRRNAALEALRKNNIVIDEGALAFFNGRRSQKLGYKWVVHEWVENEAGFTKAAYDEGLRCYEKPPQTQTHVSARKYDRNSELIELGFLEPVACDPIPDDSGRRLRSQGRSRSDPAAKESTESTESSQHGNDTDAEPMDEETLSAPDVNIPASDGNISDSSGDEGERHDFPTFSPVPLFDPGLDDELRQTLEEPGLDDQLRQTSDEPPTFPTPENKTQLQKVSTQLEDKLESIVNRIKNTAQDDASRSLLQDIREAVGLASLLAILADEQSMEQENAARSRTQEEMSPAPSGYTLLDSIQQEEQFQIWSERRGKYGDNSQRQVEFLNILLRRPMGTPYIPEAREALMGSISPKSELASDSYMQIQEESPREAVYIEISSDED</sequence>
<evidence type="ECO:0000313" key="3">
    <source>
        <dbReference type="Proteomes" id="UP001375240"/>
    </source>
</evidence>
<feature type="compositionally biased region" description="Polar residues" evidence="1">
    <location>
        <begin position="238"/>
        <end position="252"/>
    </location>
</feature>
<protein>
    <submittedName>
        <fullName evidence="2">Uncharacterized protein</fullName>
    </submittedName>
</protein>
<dbReference type="Proteomes" id="UP001375240">
    <property type="component" value="Unassembled WGS sequence"/>
</dbReference>
<feature type="region of interest" description="Disordered" evidence="1">
    <location>
        <begin position="128"/>
        <end position="252"/>
    </location>
</feature>
<keyword evidence="3" id="KW-1185">Reference proteome</keyword>
<feature type="compositionally biased region" description="Acidic residues" evidence="1">
    <location>
        <begin position="166"/>
        <end position="175"/>
    </location>
</feature>
<gene>
    <name evidence="2" type="ORF">TWF696_009665</name>
</gene>
<dbReference type="AlphaFoldDB" id="A0AAV9UFK3"/>
<feature type="compositionally biased region" description="Basic and acidic residues" evidence="1">
    <location>
        <begin position="144"/>
        <end position="154"/>
    </location>
</feature>
<dbReference type="EMBL" id="JAVHNQ010000009">
    <property type="protein sequence ID" value="KAK6338857.1"/>
    <property type="molecule type" value="Genomic_DNA"/>
</dbReference>
<comment type="caution">
    <text evidence="2">The sequence shown here is derived from an EMBL/GenBank/DDBJ whole genome shotgun (WGS) entry which is preliminary data.</text>
</comment>